<feature type="compositionally biased region" description="Low complexity" evidence="1">
    <location>
        <begin position="43"/>
        <end position="62"/>
    </location>
</feature>
<sequence>MGNKSSSPRNGGSWRRQSSMTQSPSGSGWQHENAQSSYSQYAQNYPVQQPYPGGYPPSNQYYAPPPQNYGSPLQSPVHPQNSGPPHQVHAPQKKLDRRYSRIADNYNSLEEVTEALARAGLESSNLIVGIDFTKSNEWTGKRSYNGRSLHHIGSGQNPYEQAISIIGKTLAAFDDDNLIPCFGFGDASTHDQDVFNFHPDERFCNGFEEVLSRYREIVPNLKLAGPTSFAPIIEMATTIVEQSGGQYHVLLIIADGQVTRSVDTGQAQLSPQERKTVEAIVEASKFPLSIILVGVGDGPWDMMKEFDDNIPSREFDNFQFVNFTEIMSKNTHQTRKETEFALSALMEIPSQYKATMELNFGQKGNISERVALPPPVYGTAHGSGFSKPSRATSFQHPSGSKPSRATSFQQSSSSYYEHNVSPDAAPSAPRSTYEHQICPICLSNPKDMAFGCGHQRLKQEIWFDDEEYAREKVFGRLKSSKFRRSFHIRRRLRVKIPNLKRLLRRKARVVKVAWNKVYKRLKESQSHFGDLFAGNYLFMQVTPTSLKYANSGNGKSFVKGHDHQMMGLSSRFNSVPRIA</sequence>
<evidence type="ECO:0000313" key="3">
    <source>
        <dbReference type="EMBL" id="KAG8384889.1"/>
    </source>
</evidence>
<evidence type="ECO:0000256" key="1">
    <source>
        <dbReference type="SAM" id="MobiDB-lite"/>
    </source>
</evidence>
<accession>A0AAV6XWV7</accession>
<feature type="domain" description="VWFA" evidence="2">
    <location>
        <begin position="123"/>
        <end position="326"/>
    </location>
</feature>
<feature type="compositionally biased region" description="Polar residues" evidence="1">
    <location>
        <begin position="389"/>
        <end position="406"/>
    </location>
</feature>
<dbReference type="GO" id="GO:0016567">
    <property type="term" value="P:protein ubiquitination"/>
    <property type="evidence" value="ECO:0007669"/>
    <property type="project" value="TreeGrafter"/>
</dbReference>
<organism evidence="3 4">
    <name type="scientific">Buddleja alternifolia</name>
    <dbReference type="NCBI Taxonomy" id="168488"/>
    <lineage>
        <taxon>Eukaryota</taxon>
        <taxon>Viridiplantae</taxon>
        <taxon>Streptophyta</taxon>
        <taxon>Embryophyta</taxon>
        <taxon>Tracheophyta</taxon>
        <taxon>Spermatophyta</taxon>
        <taxon>Magnoliopsida</taxon>
        <taxon>eudicotyledons</taxon>
        <taxon>Gunneridae</taxon>
        <taxon>Pentapetalae</taxon>
        <taxon>asterids</taxon>
        <taxon>lamiids</taxon>
        <taxon>Lamiales</taxon>
        <taxon>Scrophulariaceae</taxon>
        <taxon>Buddlejeae</taxon>
        <taxon>Buddleja</taxon>
    </lineage>
</organism>
<dbReference type="InterPro" id="IPR002035">
    <property type="entry name" value="VWF_A"/>
</dbReference>
<dbReference type="Pfam" id="PF07002">
    <property type="entry name" value="Copine"/>
    <property type="match status" value="1"/>
</dbReference>
<reference evidence="3" key="1">
    <citation type="submission" date="2019-10" db="EMBL/GenBank/DDBJ databases">
        <authorList>
            <person name="Zhang R."/>
            <person name="Pan Y."/>
            <person name="Wang J."/>
            <person name="Ma R."/>
            <person name="Yu S."/>
        </authorList>
    </citation>
    <scope>NUCLEOTIDE SEQUENCE</scope>
    <source>
        <strain evidence="3">LA-IB0</strain>
        <tissue evidence="3">Leaf</tissue>
    </source>
</reference>
<feature type="region of interest" description="Disordered" evidence="1">
    <location>
        <begin position="1"/>
        <end position="94"/>
    </location>
</feature>
<feature type="compositionally biased region" description="Polar residues" evidence="1">
    <location>
        <begin position="68"/>
        <end position="84"/>
    </location>
</feature>
<feature type="compositionally biased region" description="Low complexity" evidence="1">
    <location>
        <begin position="407"/>
        <end position="416"/>
    </location>
</feature>
<dbReference type="InterPro" id="IPR010734">
    <property type="entry name" value="Copine_C"/>
</dbReference>
<name>A0AAV6XWV7_9LAMI</name>
<keyword evidence="4" id="KW-1185">Reference proteome</keyword>
<dbReference type="PANTHER" id="PTHR45751:SF29">
    <property type="entry name" value="E3 UBIQUITIN-PROTEIN LIGASE RGLG2"/>
    <property type="match status" value="1"/>
</dbReference>
<feature type="region of interest" description="Disordered" evidence="1">
    <location>
        <begin position="377"/>
        <end position="428"/>
    </location>
</feature>
<dbReference type="GO" id="GO:0005634">
    <property type="term" value="C:nucleus"/>
    <property type="evidence" value="ECO:0007669"/>
    <property type="project" value="TreeGrafter"/>
</dbReference>
<feature type="compositionally biased region" description="Polar residues" evidence="1">
    <location>
        <begin position="1"/>
        <end position="42"/>
    </location>
</feature>
<protein>
    <recommendedName>
        <fullName evidence="2">VWFA domain-containing protein</fullName>
    </recommendedName>
</protein>
<comment type="caution">
    <text evidence="3">The sequence shown here is derived from an EMBL/GenBank/DDBJ whole genome shotgun (WGS) entry which is preliminary data.</text>
</comment>
<dbReference type="GO" id="GO:0004842">
    <property type="term" value="F:ubiquitin-protein transferase activity"/>
    <property type="evidence" value="ECO:0007669"/>
    <property type="project" value="TreeGrafter"/>
</dbReference>
<dbReference type="InterPro" id="IPR036465">
    <property type="entry name" value="vWFA_dom_sf"/>
</dbReference>
<dbReference type="EMBL" id="WHWC01000004">
    <property type="protein sequence ID" value="KAG8384889.1"/>
    <property type="molecule type" value="Genomic_DNA"/>
</dbReference>
<evidence type="ECO:0000313" key="4">
    <source>
        <dbReference type="Proteomes" id="UP000826271"/>
    </source>
</evidence>
<dbReference type="Proteomes" id="UP000826271">
    <property type="component" value="Unassembled WGS sequence"/>
</dbReference>
<dbReference type="PANTHER" id="PTHR45751">
    <property type="entry name" value="COPINE FAMILY PROTEIN 1"/>
    <property type="match status" value="1"/>
</dbReference>
<dbReference type="SUPFAM" id="SSF53300">
    <property type="entry name" value="vWA-like"/>
    <property type="match status" value="1"/>
</dbReference>
<evidence type="ECO:0000259" key="2">
    <source>
        <dbReference type="SMART" id="SM00327"/>
    </source>
</evidence>
<dbReference type="AlphaFoldDB" id="A0AAV6XWV7"/>
<dbReference type="InterPro" id="IPR052079">
    <property type="entry name" value="E3_ligase/Copine_domain"/>
</dbReference>
<dbReference type="SUPFAM" id="SSF81995">
    <property type="entry name" value="beta-sandwich domain of Sec23/24"/>
    <property type="match status" value="1"/>
</dbReference>
<gene>
    <name evidence="3" type="ORF">BUALT_Bualt04G0165200</name>
</gene>
<dbReference type="SMART" id="SM00327">
    <property type="entry name" value="VWA"/>
    <property type="match status" value="1"/>
</dbReference>
<proteinExistence type="predicted"/>